<evidence type="ECO:0000256" key="4">
    <source>
        <dbReference type="ARBA" id="ARBA00022777"/>
    </source>
</evidence>
<dbReference type="NCBIfam" id="TIGR00229">
    <property type="entry name" value="sensory_box"/>
    <property type="match status" value="1"/>
</dbReference>
<protein>
    <recommendedName>
        <fullName evidence="2">histidine kinase</fullName>
        <ecNumber evidence="2">2.7.13.3</ecNumber>
    </recommendedName>
</protein>
<dbReference type="InterPro" id="IPR036097">
    <property type="entry name" value="HisK_dim/P_sf"/>
</dbReference>
<dbReference type="GO" id="GO:0016020">
    <property type="term" value="C:membrane"/>
    <property type="evidence" value="ECO:0007669"/>
    <property type="project" value="UniProtKB-SubCell"/>
</dbReference>
<keyword evidence="8" id="KW-0812">Transmembrane</keyword>
<dbReference type="GO" id="GO:0000156">
    <property type="term" value="F:phosphorelay response regulator activity"/>
    <property type="evidence" value="ECO:0007669"/>
    <property type="project" value="TreeGrafter"/>
</dbReference>
<dbReference type="GO" id="GO:0000155">
    <property type="term" value="F:phosphorelay sensor kinase activity"/>
    <property type="evidence" value="ECO:0007669"/>
    <property type="project" value="InterPro"/>
</dbReference>
<dbReference type="SUPFAM" id="SSF47384">
    <property type="entry name" value="Homodimeric domain of signal transducing histidine kinase"/>
    <property type="match status" value="1"/>
</dbReference>
<reference evidence="10" key="1">
    <citation type="journal article" name="DNA Res.">
        <title>The physiological potential of anammox bacteria as revealed by their core genome structure.</title>
        <authorList>
            <person name="Okubo T."/>
            <person name="Toyoda A."/>
            <person name="Fukuhara K."/>
            <person name="Uchiyama I."/>
            <person name="Harigaya Y."/>
            <person name="Kuroiwa M."/>
            <person name="Suzuki T."/>
            <person name="Murakami Y."/>
            <person name="Suwa Y."/>
            <person name="Takami H."/>
        </authorList>
    </citation>
    <scope>NUCLEOTIDE SEQUENCE</scope>
    <source>
        <strain evidence="10">317325-3</strain>
    </source>
</reference>
<comment type="catalytic activity">
    <reaction evidence="1">
        <text>ATP + protein L-histidine = ADP + protein N-phospho-L-histidine.</text>
        <dbReference type="EC" id="2.7.13.3"/>
    </reaction>
</comment>
<dbReference type="GO" id="GO:0030295">
    <property type="term" value="F:protein kinase activator activity"/>
    <property type="evidence" value="ECO:0007669"/>
    <property type="project" value="TreeGrafter"/>
</dbReference>
<dbReference type="InterPro" id="IPR000014">
    <property type="entry name" value="PAS"/>
</dbReference>
<feature type="region of interest" description="Disordered" evidence="7">
    <location>
        <begin position="386"/>
        <end position="410"/>
    </location>
</feature>
<evidence type="ECO:0000313" key="11">
    <source>
        <dbReference type="Proteomes" id="UP000662914"/>
    </source>
</evidence>
<keyword evidence="8" id="KW-1133">Transmembrane helix</keyword>
<name>A0A809RJT5_9PROT</name>
<dbReference type="EC" id="2.7.13.3" evidence="2"/>
<dbReference type="Pfam" id="PF08448">
    <property type="entry name" value="PAS_4"/>
    <property type="match status" value="1"/>
</dbReference>
<evidence type="ECO:0000256" key="5">
    <source>
        <dbReference type="ARBA" id="ARBA00023136"/>
    </source>
</evidence>
<evidence type="ECO:0000256" key="3">
    <source>
        <dbReference type="ARBA" id="ARBA00022679"/>
    </source>
</evidence>
<accession>A0A809RJT5</accession>
<dbReference type="Proteomes" id="UP000662914">
    <property type="component" value="Chromosome"/>
</dbReference>
<dbReference type="InterPro" id="IPR013656">
    <property type="entry name" value="PAS_4"/>
</dbReference>
<evidence type="ECO:0000256" key="2">
    <source>
        <dbReference type="ARBA" id="ARBA00012438"/>
    </source>
</evidence>
<dbReference type="PANTHER" id="PTHR42878:SF15">
    <property type="entry name" value="BACTERIOPHYTOCHROME"/>
    <property type="match status" value="1"/>
</dbReference>
<organism evidence="10 11">
    <name type="scientific">Candidatus Desulfobacillus denitrificans</name>
    <dbReference type="NCBI Taxonomy" id="2608985"/>
    <lineage>
        <taxon>Bacteria</taxon>
        <taxon>Pseudomonadati</taxon>
        <taxon>Pseudomonadota</taxon>
        <taxon>Betaproteobacteria</taxon>
        <taxon>Candidatus Desulfobacillus</taxon>
    </lineage>
</organism>
<evidence type="ECO:0000313" key="10">
    <source>
        <dbReference type="EMBL" id="BBO19692.1"/>
    </source>
</evidence>
<dbReference type="EMBL" id="AP021857">
    <property type="protein sequence ID" value="BBO19692.1"/>
    <property type="molecule type" value="Genomic_DNA"/>
</dbReference>
<evidence type="ECO:0000256" key="6">
    <source>
        <dbReference type="SAM" id="Coils"/>
    </source>
</evidence>
<feature type="transmembrane region" description="Helical" evidence="8">
    <location>
        <begin position="113"/>
        <end position="143"/>
    </location>
</feature>
<evidence type="ECO:0000256" key="8">
    <source>
        <dbReference type="SAM" id="Phobius"/>
    </source>
</evidence>
<dbReference type="InterPro" id="IPR035965">
    <property type="entry name" value="PAS-like_dom_sf"/>
</dbReference>
<dbReference type="SUPFAM" id="SSF55785">
    <property type="entry name" value="PYP-like sensor domain (PAS domain)"/>
    <property type="match status" value="1"/>
</dbReference>
<proteinExistence type="predicted"/>
<feature type="transmembrane region" description="Helical" evidence="8">
    <location>
        <begin position="31"/>
        <end position="49"/>
    </location>
</feature>
<feature type="domain" description="PAC" evidence="9">
    <location>
        <begin position="280"/>
        <end position="334"/>
    </location>
</feature>
<dbReference type="Gene3D" id="3.30.450.20">
    <property type="entry name" value="PAS domain"/>
    <property type="match status" value="1"/>
</dbReference>
<dbReference type="Gene3D" id="1.10.287.130">
    <property type="match status" value="1"/>
</dbReference>
<feature type="transmembrane region" description="Helical" evidence="8">
    <location>
        <begin position="85"/>
        <end position="106"/>
    </location>
</feature>
<feature type="transmembrane region" description="Helical" evidence="8">
    <location>
        <begin position="163"/>
        <end position="184"/>
    </location>
</feature>
<dbReference type="GO" id="GO:0007234">
    <property type="term" value="P:osmosensory signaling via phosphorelay pathway"/>
    <property type="evidence" value="ECO:0007669"/>
    <property type="project" value="TreeGrafter"/>
</dbReference>
<dbReference type="AlphaFoldDB" id="A0A809RJT5"/>
<keyword evidence="6" id="KW-0175">Coiled coil</keyword>
<sequence>MLKIDSGPAASASAGNALAREWLELAGGVKIVRLAAIATLAGALVYTLLLPEMKGPDDYRLLGPAFLIPVALVCLLLVWRGHPLAAYHGLLWGALLAVTVSCALVAGLRTGIVFAYPAIIVGAMVLGPRVVVLAGALASAAVVGLGLAEHAGLLPAPRPSSTFIIGLVYVIVLFVLSSVAAAMVREQKRWRDKEAKAVRALRSSLAALAQREQDLRLIMNNVPAGICAFDGWTCRFANGHLAAYCGLGEDEIAGKHLSEVLGDVNFSLSRPHVEKALKGEPVSYRGPNPSPLATGRYMQFNLVPRSGDDGKVEGFYGLFFDITRQEKAQQEIERLNRDLEQRVRERTADLASANRELESFAYSISHDLRAPLRGIDGSARWRSRSTATSWKPKGAATSSACAPPRSAWGI</sequence>
<dbReference type="InterPro" id="IPR050351">
    <property type="entry name" value="BphY/WalK/GraS-like"/>
</dbReference>
<keyword evidence="3" id="KW-0808">Transferase</keyword>
<gene>
    <name evidence="10" type="ORF">DSYM_03910</name>
</gene>
<dbReference type="InterPro" id="IPR000700">
    <property type="entry name" value="PAS-assoc_C"/>
</dbReference>
<evidence type="ECO:0000259" key="9">
    <source>
        <dbReference type="PROSITE" id="PS50113"/>
    </source>
</evidence>
<feature type="transmembrane region" description="Helical" evidence="8">
    <location>
        <begin position="61"/>
        <end position="79"/>
    </location>
</feature>
<feature type="coiled-coil region" evidence="6">
    <location>
        <begin position="322"/>
        <end position="356"/>
    </location>
</feature>
<evidence type="ECO:0000256" key="1">
    <source>
        <dbReference type="ARBA" id="ARBA00000085"/>
    </source>
</evidence>
<dbReference type="PANTHER" id="PTHR42878">
    <property type="entry name" value="TWO-COMPONENT HISTIDINE KINASE"/>
    <property type="match status" value="1"/>
</dbReference>
<keyword evidence="4" id="KW-0418">Kinase</keyword>
<evidence type="ECO:0000256" key="7">
    <source>
        <dbReference type="SAM" id="MobiDB-lite"/>
    </source>
</evidence>
<dbReference type="PROSITE" id="PS50113">
    <property type="entry name" value="PAC"/>
    <property type="match status" value="1"/>
</dbReference>
<dbReference type="KEGG" id="ddz:DSYM_03910"/>
<keyword evidence="5 8" id="KW-0472">Membrane</keyword>